<dbReference type="InterPro" id="IPR011701">
    <property type="entry name" value="MFS"/>
</dbReference>
<keyword evidence="4 13" id="KW-0812">Transmembrane</keyword>
<dbReference type="PROSITE" id="PS50850">
    <property type="entry name" value="MFS"/>
    <property type="match status" value="1"/>
</dbReference>
<dbReference type="GO" id="GO:0016020">
    <property type="term" value="C:membrane"/>
    <property type="evidence" value="ECO:0007669"/>
    <property type="project" value="UniProtKB-SubCell"/>
</dbReference>
<keyword evidence="9" id="KW-0406">Ion transport</keyword>
<feature type="region of interest" description="Disordered" evidence="12">
    <location>
        <begin position="470"/>
        <end position="491"/>
    </location>
</feature>
<accession>A0A9N9RRH1</accession>
<dbReference type="Proteomes" id="UP001153620">
    <property type="component" value="Chromosome 2"/>
</dbReference>
<dbReference type="InterPro" id="IPR020846">
    <property type="entry name" value="MFS_dom"/>
</dbReference>
<dbReference type="InterPro" id="IPR050382">
    <property type="entry name" value="MFS_Na/Anion_cotransporter"/>
</dbReference>
<feature type="transmembrane region" description="Helical" evidence="13">
    <location>
        <begin position="413"/>
        <end position="431"/>
    </location>
</feature>
<dbReference type="Pfam" id="PF07690">
    <property type="entry name" value="MFS_1"/>
    <property type="match status" value="1"/>
</dbReference>
<organism evidence="15 16">
    <name type="scientific">Chironomus riparius</name>
    <dbReference type="NCBI Taxonomy" id="315576"/>
    <lineage>
        <taxon>Eukaryota</taxon>
        <taxon>Metazoa</taxon>
        <taxon>Ecdysozoa</taxon>
        <taxon>Arthropoda</taxon>
        <taxon>Hexapoda</taxon>
        <taxon>Insecta</taxon>
        <taxon>Pterygota</taxon>
        <taxon>Neoptera</taxon>
        <taxon>Endopterygota</taxon>
        <taxon>Diptera</taxon>
        <taxon>Nematocera</taxon>
        <taxon>Chironomoidea</taxon>
        <taxon>Chironomidae</taxon>
        <taxon>Chironominae</taxon>
        <taxon>Chironomus</taxon>
    </lineage>
</organism>
<feature type="transmembrane region" description="Helical" evidence="13">
    <location>
        <begin position="114"/>
        <end position="136"/>
    </location>
</feature>
<feature type="transmembrane region" description="Helical" evidence="13">
    <location>
        <begin position="371"/>
        <end position="392"/>
    </location>
</feature>
<evidence type="ECO:0000256" key="5">
    <source>
        <dbReference type="ARBA" id="ARBA00022847"/>
    </source>
</evidence>
<evidence type="ECO:0000256" key="3">
    <source>
        <dbReference type="ARBA" id="ARBA00022448"/>
    </source>
</evidence>
<dbReference type="CDD" id="cd17318">
    <property type="entry name" value="MFS_SLC17"/>
    <property type="match status" value="1"/>
</dbReference>
<evidence type="ECO:0000313" key="15">
    <source>
        <dbReference type="EMBL" id="CAG9803527.1"/>
    </source>
</evidence>
<dbReference type="GO" id="GO:0015293">
    <property type="term" value="F:symporter activity"/>
    <property type="evidence" value="ECO:0007669"/>
    <property type="project" value="UniProtKB-KW"/>
</dbReference>
<feature type="transmembrane region" description="Helical" evidence="13">
    <location>
        <begin position="306"/>
        <end position="325"/>
    </location>
</feature>
<dbReference type="InterPro" id="IPR036259">
    <property type="entry name" value="MFS_trans_sf"/>
</dbReference>
<feature type="transmembrane region" description="Helical" evidence="13">
    <location>
        <begin position="175"/>
        <end position="201"/>
    </location>
</feature>
<feature type="domain" description="Major facilitator superfamily (MFS) profile" evidence="14">
    <location>
        <begin position="39"/>
        <end position="465"/>
    </location>
</feature>
<reference evidence="15" key="1">
    <citation type="submission" date="2022-01" db="EMBL/GenBank/DDBJ databases">
        <authorList>
            <person name="King R."/>
        </authorList>
    </citation>
    <scope>NUCLEOTIDE SEQUENCE</scope>
</reference>
<dbReference type="Gene3D" id="1.20.1250.20">
    <property type="entry name" value="MFS general substrate transporter like domains"/>
    <property type="match status" value="2"/>
</dbReference>
<keyword evidence="9" id="KW-0739">Sodium transport</keyword>
<dbReference type="OrthoDB" id="2985014at2759"/>
<feature type="transmembrane region" description="Helical" evidence="13">
    <location>
        <begin position="437"/>
        <end position="460"/>
    </location>
</feature>
<reference evidence="15" key="2">
    <citation type="submission" date="2022-10" db="EMBL/GenBank/DDBJ databases">
        <authorList>
            <consortium name="ENA_rothamsted_submissions"/>
            <consortium name="culmorum"/>
            <person name="King R."/>
        </authorList>
    </citation>
    <scope>NUCLEOTIDE SEQUENCE</scope>
</reference>
<protein>
    <recommendedName>
        <fullName evidence="11">Putative inorganic phosphate cotransporter</fullName>
    </recommendedName>
</protein>
<keyword evidence="7" id="KW-0915">Sodium</keyword>
<feature type="region of interest" description="Disordered" evidence="12">
    <location>
        <begin position="1"/>
        <end position="22"/>
    </location>
</feature>
<comment type="function">
    <text evidence="10">May be an inorganic phosphate cotransporter.</text>
</comment>
<name>A0A9N9RRH1_9DIPT</name>
<feature type="transmembrane region" description="Helical" evidence="13">
    <location>
        <begin position="207"/>
        <end position="226"/>
    </location>
</feature>
<evidence type="ECO:0000256" key="13">
    <source>
        <dbReference type="SAM" id="Phobius"/>
    </source>
</evidence>
<keyword evidence="6 13" id="KW-1133">Transmembrane helix</keyword>
<keyword evidence="3" id="KW-0813">Transport</keyword>
<dbReference type="PANTHER" id="PTHR11662:SF280">
    <property type="entry name" value="FI21844P1-RELATED"/>
    <property type="match status" value="1"/>
</dbReference>
<evidence type="ECO:0000313" key="16">
    <source>
        <dbReference type="Proteomes" id="UP001153620"/>
    </source>
</evidence>
<feature type="transmembrane region" description="Helical" evidence="13">
    <location>
        <begin position="346"/>
        <end position="365"/>
    </location>
</feature>
<dbReference type="FunFam" id="1.20.1250.20:FF:000144">
    <property type="entry name" value="Picot, isoform B"/>
    <property type="match status" value="1"/>
</dbReference>
<evidence type="ECO:0000256" key="11">
    <source>
        <dbReference type="ARBA" id="ARBA00068450"/>
    </source>
</evidence>
<dbReference type="EMBL" id="OU895878">
    <property type="protein sequence ID" value="CAG9803527.1"/>
    <property type="molecule type" value="Genomic_DNA"/>
</dbReference>
<sequence length="491" mass="54324">MGIMGKEEKSSAENNAESEKSKKIDDEQKLQYGFGFRHVQVLLIFTCLTIAYAQRVNMSVAIVAITDRNSTNPDFPEYEWDEKQKSMVLSSFFWGYVITQIPGGQMAKHFGGKIMLLVSITLCSLLCLLTPIFAAFGWKAVVALRVVQGLCQGCIFPSTHTLLAKWAPPSERGTIGTYCYSGAQFGTVVMLAVSGVLASSAMGWPSIFYLSGVFGLVWAILFMFYGSSSPADSRDRISSEERHFIETSLNTTGDAKIIKTPWKDIFTSSAVISLVIAHSAHNWGFWTLLTEIPSYMKSVLHFNIKQNALLSALPYFVMMIMSFILSPFADWLTNKRILKVEFSRKLFNTIGLWIPGVALIALAYITSQTQSSLAVGLVTLAVGFNAATYLGFQINHIDLSPNHSGTLMGITNCSANVMSIIAPLLVGFILNDASDPLQWRIIFFIAAGVYFFGNLQFIIFGKASTQPWNDPDAHRKRNDTIEGVENPAMEY</sequence>
<dbReference type="AlphaFoldDB" id="A0A9N9RRH1"/>
<comment type="subcellular location">
    <subcellularLocation>
        <location evidence="1">Membrane</location>
        <topology evidence="1">Multi-pass membrane protein</topology>
    </subcellularLocation>
</comment>
<evidence type="ECO:0000256" key="6">
    <source>
        <dbReference type="ARBA" id="ARBA00022989"/>
    </source>
</evidence>
<evidence type="ECO:0000256" key="4">
    <source>
        <dbReference type="ARBA" id="ARBA00022692"/>
    </source>
</evidence>
<evidence type="ECO:0000256" key="7">
    <source>
        <dbReference type="ARBA" id="ARBA00023053"/>
    </source>
</evidence>
<feature type="transmembrane region" description="Helical" evidence="13">
    <location>
        <begin position="265"/>
        <end position="286"/>
    </location>
</feature>
<evidence type="ECO:0000256" key="1">
    <source>
        <dbReference type="ARBA" id="ARBA00004141"/>
    </source>
</evidence>
<dbReference type="FunFam" id="1.20.1250.20:FF:000003">
    <property type="entry name" value="Solute carrier family 17 member 3"/>
    <property type="match status" value="1"/>
</dbReference>
<proteinExistence type="inferred from homology"/>
<dbReference type="PANTHER" id="PTHR11662">
    <property type="entry name" value="SOLUTE CARRIER FAMILY 17"/>
    <property type="match status" value="1"/>
</dbReference>
<comment type="similarity">
    <text evidence="2">Belongs to the major facilitator superfamily. Sodium/anion cotransporter family.</text>
</comment>
<evidence type="ECO:0000256" key="2">
    <source>
        <dbReference type="ARBA" id="ARBA00008586"/>
    </source>
</evidence>
<keyword evidence="5" id="KW-0769">Symport</keyword>
<keyword evidence="16" id="KW-1185">Reference proteome</keyword>
<evidence type="ECO:0000256" key="12">
    <source>
        <dbReference type="SAM" id="MobiDB-lite"/>
    </source>
</evidence>
<keyword evidence="8 13" id="KW-0472">Membrane</keyword>
<dbReference type="GO" id="GO:0006820">
    <property type="term" value="P:monoatomic anion transport"/>
    <property type="evidence" value="ECO:0007669"/>
    <property type="project" value="TreeGrafter"/>
</dbReference>
<dbReference type="SUPFAM" id="SSF103473">
    <property type="entry name" value="MFS general substrate transporter"/>
    <property type="match status" value="1"/>
</dbReference>
<evidence type="ECO:0000259" key="14">
    <source>
        <dbReference type="PROSITE" id="PS50850"/>
    </source>
</evidence>
<evidence type="ECO:0000256" key="8">
    <source>
        <dbReference type="ARBA" id="ARBA00023136"/>
    </source>
</evidence>
<evidence type="ECO:0000256" key="9">
    <source>
        <dbReference type="ARBA" id="ARBA00023201"/>
    </source>
</evidence>
<gene>
    <name evidence="15" type="ORF">CHIRRI_LOCUS6427</name>
</gene>
<evidence type="ECO:0000256" key="10">
    <source>
        <dbReference type="ARBA" id="ARBA00054632"/>
    </source>
</evidence>
<dbReference type="GO" id="GO:0006814">
    <property type="term" value="P:sodium ion transport"/>
    <property type="evidence" value="ECO:0007669"/>
    <property type="project" value="UniProtKB-KW"/>
</dbReference>